<accession>A0A497ZUY8</accession>
<dbReference type="EMBL" id="RCCT01000001">
    <property type="protein sequence ID" value="RLK10293.1"/>
    <property type="molecule type" value="Genomic_DNA"/>
</dbReference>
<organism evidence="1 2">
    <name type="scientific">Ruegeria conchae</name>
    <dbReference type="NCBI Taxonomy" id="981384"/>
    <lineage>
        <taxon>Bacteria</taxon>
        <taxon>Pseudomonadati</taxon>
        <taxon>Pseudomonadota</taxon>
        <taxon>Alphaproteobacteria</taxon>
        <taxon>Rhodobacterales</taxon>
        <taxon>Roseobacteraceae</taxon>
        <taxon>Ruegeria</taxon>
    </lineage>
</organism>
<reference evidence="1 2" key="1">
    <citation type="submission" date="2018-10" db="EMBL/GenBank/DDBJ databases">
        <title>Genomic Encyclopedia of Archaeal and Bacterial Type Strains, Phase II (KMG-II): from individual species to whole genera.</title>
        <authorList>
            <person name="Goeker M."/>
        </authorList>
    </citation>
    <scope>NUCLEOTIDE SEQUENCE [LARGE SCALE GENOMIC DNA]</scope>
    <source>
        <strain evidence="1 2">DSM 29317</strain>
    </source>
</reference>
<dbReference type="Proteomes" id="UP000271700">
    <property type="component" value="Unassembled WGS sequence"/>
</dbReference>
<comment type="caution">
    <text evidence="1">The sequence shown here is derived from an EMBL/GenBank/DDBJ whole genome shotgun (WGS) entry which is preliminary data.</text>
</comment>
<evidence type="ECO:0000313" key="2">
    <source>
        <dbReference type="Proteomes" id="UP000271700"/>
    </source>
</evidence>
<protein>
    <submittedName>
        <fullName evidence="1">Uncharacterized protein</fullName>
    </submittedName>
</protein>
<evidence type="ECO:0000313" key="1">
    <source>
        <dbReference type="EMBL" id="RLK10293.1"/>
    </source>
</evidence>
<proteinExistence type="predicted"/>
<gene>
    <name evidence="1" type="ORF">CLV75_0262</name>
</gene>
<keyword evidence="2" id="KW-1185">Reference proteome</keyword>
<name>A0A497ZUY8_9RHOB</name>
<dbReference type="STRING" id="981384.GCA_000192475_02933"/>
<sequence length="365" mass="41557">MQTGHVWGFDALHSLLYFRLRPVPNSGPFRKRKKMQASPTTFNILIIGQNNRLQYEALLFAASLRHSSPGFSGRLFVGVPQKGPLWPQDPSIQDEDVLQALRQLGAEILPFESQTFGASYPHGNKIEALLAMPEGEPFVFFDTDTLITGEIADVPFDFNRPGASLRVEGTWPKPTLYGPGYDGIWRALYDRFGLDFESSLDSRQPPGYWRHYLYFNAGYFFYKCPHQFGRRYLDYARTIRDEGIPELTGQVLDPWLDQVALPLVIHSFGGGRDALPKGLLDGSVSCHYHLFPMLYARESDHVVEVLETVVAPNKIKKVLKGYDPMKKLVIQRKGAKIRAMFDRNNLPAREQVIRKTIKAKGLWLR</sequence>
<dbReference type="AlphaFoldDB" id="A0A497ZUY8"/>